<evidence type="ECO:0000313" key="2">
    <source>
        <dbReference type="Proteomes" id="UP000251576"/>
    </source>
</evidence>
<accession>A0A330G487</accession>
<organism evidence="1 2">
    <name type="scientific">Enterobacter cloacae</name>
    <dbReference type="NCBI Taxonomy" id="550"/>
    <lineage>
        <taxon>Bacteria</taxon>
        <taxon>Pseudomonadati</taxon>
        <taxon>Pseudomonadota</taxon>
        <taxon>Gammaproteobacteria</taxon>
        <taxon>Enterobacterales</taxon>
        <taxon>Enterobacteriaceae</taxon>
        <taxon>Enterobacter</taxon>
        <taxon>Enterobacter cloacae complex</taxon>
    </lineage>
</organism>
<gene>
    <name evidence="1" type="ORF">DP202_22630</name>
</gene>
<protein>
    <submittedName>
        <fullName evidence="1">Uncharacterized protein</fullName>
    </submittedName>
</protein>
<dbReference type="Proteomes" id="UP000251576">
    <property type="component" value="Unassembled WGS sequence"/>
</dbReference>
<dbReference type="EMBL" id="QMDH01000054">
    <property type="protein sequence ID" value="RAZ62851.1"/>
    <property type="molecule type" value="Genomic_DNA"/>
</dbReference>
<name>A0A330G487_ENTCL</name>
<comment type="caution">
    <text evidence="1">The sequence shown here is derived from an EMBL/GenBank/DDBJ whole genome shotgun (WGS) entry which is preliminary data.</text>
</comment>
<sequence>MLVSQNEIDKIKEDIQVLQYRMGGAEYLIKILVQKMHPNEIAAIESEINNNIQKFGQNSAVADVLNESLRLLNK</sequence>
<proteinExistence type="predicted"/>
<dbReference type="AlphaFoldDB" id="A0A330G487"/>
<evidence type="ECO:0000313" key="1">
    <source>
        <dbReference type="EMBL" id="RAZ62851.1"/>
    </source>
</evidence>
<reference evidence="1 2" key="1">
    <citation type="submission" date="2018-06" db="EMBL/GenBank/DDBJ databases">
        <title>ACT-28, a chromosomally-encoded AmpC with carbapenemase activity from Enterobacter kobei.</title>
        <authorList>
            <person name="Jousset A.B."/>
            <person name="Oueslati S."/>
            <person name="Bernabeu S."/>
            <person name="Takissian J."/>
            <person name="Creton E."/>
            <person name="Vogel A."/>
            <person name="Cotellon G."/>
            <person name="Bonnin R.A."/>
            <person name="Dortet L."/>
            <person name="Naas T."/>
        </authorList>
    </citation>
    <scope>NUCLEOTIDE SEQUENCE [LARGE SCALE GENOMIC DNA]</scope>
    <source>
        <strain evidence="1 2">99B3</strain>
    </source>
</reference>